<dbReference type="EMBL" id="GBXM01063331">
    <property type="protein sequence ID" value="JAH45246.1"/>
    <property type="molecule type" value="Transcribed_RNA"/>
</dbReference>
<proteinExistence type="predicted"/>
<feature type="signal peptide" evidence="1">
    <location>
        <begin position="1"/>
        <end position="19"/>
    </location>
</feature>
<sequence>MKDVILLLKFLFSLPKAVTQTHTLPYSSCPHSDDMN</sequence>
<dbReference type="AlphaFoldDB" id="A0A0E9SVE2"/>
<feature type="chain" id="PRO_5002432677" evidence="1">
    <location>
        <begin position="20"/>
        <end position="36"/>
    </location>
</feature>
<accession>A0A0E9SVE2</accession>
<reference evidence="2" key="1">
    <citation type="submission" date="2014-11" db="EMBL/GenBank/DDBJ databases">
        <authorList>
            <person name="Amaro Gonzalez C."/>
        </authorList>
    </citation>
    <scope>NUCLEOTIDE SEQUENCE</scope>
</reference>
<evidence type="ECO:0000256" key="1">
    <source>
        <dbReference type="SAM" id="SignalP"/>
    </source>
</evidence>
<evidence type="ECO:0000313" key="2">
    <source>
        <dbReference type="EMBL" id="JAH45246.1"/>
    </source>
</evidence>
<protein>
    <submittedName>
        <fullName evidence="2">Uncharacterized protein</fullName>
    </submittedName>
</protein>
<organism evidence="2">
    <name type="scientific">Anguilla anguilla</name>
    <name type="common">European freshwater eel</name>
    <name type="synonym">Muraena anguilla</name>
    <dbReference type="NCBI Taxonomy" id="7936"/>
    <lineage>
        <taxon>Eukaryota</taxon>
        <taxon>Metazoa</taxon>
        <taxon>Chordata</taxon>
        <taxon>Craniata</taxon>
        <taxon>Vertebrata</taxon>
        <taxon>Euteleostomi</taxon>
        <taxon>Actinopterygii</taxon>
        <taxon>Neopterygii</taxon>
        <taxon>Teleostei</taxon>
        <taxon>Anguilliformes</taxon>
        <taxon>Anguillidae</taxon>
        <taxon>Anguilla</taxon>
    </lineage>
</organism>
<name>A0A0E9SVE2_ANGAN</name>
<keyword evidence="1" id="KW-0732">Signal</keyword>
<reference evidence="2" key="2">
    <citation type="journal article" date="2015" name="Fish Shellfish Immunol.">
        <title>Early steps in the European eel (Anguilla anguilla)-Vibrio vulnificus interaction in the gills: Role of the RtxA13 toxin.</title>
        <authorList>
            <person name="Callol A."/>
            <person name="Pajuelo D."/>
            <person name="Ebbesson L."/>
            <person name="Teles M."/>
            <person name="MacKenzie S."/>
            <person name="Amaro C."/>
        </authorList>
    </citation>
    <scope>NUCLEOTIDE SEQUENCE</scope>
</reference>